<gene>
    <name evidence="2" type="ORF">SDC9_208629</name>
</gene>
<sequence>MAAIQIKNTTLWANIITSAAASVIKVIVTIAAFLPAKSENHDVKRRPLALAMPVSITPNDAMFSVSPRSTPKDINNGLSIKYAGSRKNMDKVSR</sequence>
<keyword evidence="1" id="KW-0472">Membrane</keyword>
<comment type="caution">
    <text evidence="2">The sequence shown here is derived from an EMBL/GenBank/DDBJ whole genome shotgun (WGS) entry which is preliminary data.</text>
</comment>
<keyword evidence="1" id="KW-1133">Transmembrane helix</keyword>
<name>A0A645JBS0_9ZZZZ</name>
<reference evidence="2" key="1">
    <citation type="submission" date="2019-08" db="EMBL/GenBank/DDBJ databases">
        <authorList>
            <person name="Kucharzyk K."/>
            <person name="Murdoch R.W."/>
            <person name="Higgins S."/>
            <person name="Loffler F."/>
        </authorList>
    </citation>
    <scope>NUCLEOTIDE SEQUENCE</scope>
</reference>
<evidence type="ECO:0000256" key="1">
    <source>
        <dbReference type="SAM" id="Phobius"/>
    </source>
</evidence>
<dbReference type="AlphaFoldDB" id="A0A645JBS0"/>
<feature type="transmembrane region" description="Helical" evidence="1">
    <location>
        <begin position="12"/>
        <end position="36"/>
    </location>
</feature>
<keyword evidence="1" id="KW-0812">Transmembrane</keyword>
<dbReference type="EMBL" id="VSSQ01136728">
    <property type="protein sequence ID" value="MPN60896.1"/>
    <property type="molecule type" value="Genomic_DNA"/>
</dbReference>
<proteinExistence type="predicted"/>
<protein>
    <submittedName>
        <fullName evidence="2">Uncharacterized protein</fullName>
    </submittedName>
</protein>
<accession>A0A645JBS0</accession>
<evidence type="ECO:0000313" key="2">
    <source>
        <dbReference type="EMBL" id="MPN60896.1"/>
    </source>
</evidence>
<organism evidence="2">
    <name type="scientific">bioreactor metagenome</name>
    <dbReference type="NCBI Taxonomy" id="1076179"/>
    <lineage>
        <taxon>unclassified sequences</taxon>
        <taxon>metagenomes</taxon>
        <taxon>ecological metagenomes</taxon>
    </lineage>
</organism>